<proteinExistence type="predicted"/>
<keyword evidence="3" id="KW-1185">Reference proteome</keyword>
<evidence type="ECO:0000313" key="2">
    <source>
        <dbReference type="EMBL" id="KAJ3560421.1"/>
    </source>
</evidence>
<feature type="compositionally biased region" description="Basic and acidic residues" evidence="1">
    <location>
        <begin position="260"/>
        <end position="272"/>
    </location>
</feature>
<name>A0AAD5VL90_9AGAR</name>
<accession>A0AAD5VL90</accession>
<organism evidence="2 3">
    <name type="scientific">Leucocoprinus birnbaumii</name>
    <dbReference type="NCBI Taxonomy" id="56174"/>
    <lineage>
        <taxon>Eukaryota</taxon>
        <taxon>Fungi</taxon>
        <taxon>Dikarya</taxon>
        <taxon>Basidiomycota</taxon>
        <taxon>Agaricomycotina</taxon>
        <taxon>Agaricomycetes</taxon>
        <taxon>Agaricomycetidae</taxon>
        <taxon>Agaricales</taxon>
        <taxon>Agaricineae</taxon>
        <taxon>Agaricaceae</taxon>
        <taxon>Leucocoprinus</taxon>
    </lineage>
</organism>
<reference evidence="2" key="1">
    <citation type="submission" date="2022-07" db="EMBL/GenBank/DDBJ databases">
        <title>Genome Sequence of Leucocoprinus birnbaumii.</title>
        <authorList>
            <person name="Buettner E."/>
        </authorList>
    </citation>
    <scope>NUCLEOTIDE SEQUENCE</scope>
    <source>
        <strain evidence="2">VT141</strain>
    </source>
</reference>
<dbReference type="Proteomes" id="UP001213000">
    <property type="component" value="Unassembled WGS sequence"/>
</dbReference>
<feature type="region of interest" description="Disordered" evidence="1">
    <location>
        <begin position="238"/>
        <end position="394"/>
    </location>
</feature>
<comment type="caution">
    <text evidence="2">The sequence shown here is derived from an EMBL/GenBank/DDBJ whole genome shotgun (WGS) entry which is preliminary data.</text>
</comment>
<dbReference type="AlphaFoldDB" id="A0AAD5VL90"/>
<gene>
    <name evidence="2" type="ORF">NP233_g10850</name>
</gene>
<evidence type="ECO:0000313" key="3">
    <source>
        <dbReference type="Proteomes" id="UP001213000"/>
    </source>
</evidence>
<dbReference type="EMBL" id="JANIEX010001176">
    <property type="protein sequence ID" value="KAJ3560421.1"/>
    <property type="molecule type" value="Genomic_DNA"/>
</dbReference>
<feature type="compositionally biased region" description="Acidic residues" evidence="1">
    <location>
        <begin position="290"/>
        <end position="338"/>
    </location>
</feature>
<feature type="compositionally biased region" description="Basic and acidic residues" evidence="1">
    <location>
        <begin position="339"/>
        <end position="365"/>
    </location>
</feature>
<sequence>MPQLRRVGEDGKTIKQLDQEAKVHKEEEKAVRAHALRALEQENLSRIATASLTPVAPCNNLNVFGQSQDRHSANAGYSESIPELDLCATGLVSLIHKEQIGPDKQVELPLVQATGKKHQCNTQDTSTYVYMRSPEKKCGLAHNSMPQHKDKERLACDNAVMGKARSTLPVEPRAVDNGHLGSNVKPKWTGIRAIKMIAIDDKDQVEAQEEMDVEYEGEIQIEIQGEDDEEVIDVQEEELDDVEMRDERFQLEEADSDDVDTIRETAEHHKDEDDAEEDKNAEEGKNADEDNHEEEGNDAEVEGNDAEEDVEGKGDEEDVADVESTEDKEDQEYEDKEEEDKNKEDANEERDPKYGEEYIDSKSEDDFVTQNKKSGQGKLARNGRMKQDPKHHMQTSNWTYPCLYPSSLLILETGPNNSVTPEKDGTSEHWSLMDQGPSLGAATQHSPIMQADVVVSKDPQNQLQQQSAPQKCGRKPAVKRMASTTLDWNLPTMQPGLSSVLQVQEDGVSAKLMANVIAFDNPLEELQTKLPLSHEELSEVLTFVFMGSAQPTPAEL</sequence>
<evidence type="ECO:0000256" key="1">
    <source>
        <dbReference type="SAM" id="MobiDB-lite"/>
    </source>
</evidence>
<protein>
    <submittedName>
        <fullName evidence="2">Uncharacterized protein</fullName>
    </submittedName>
</protein>